<feature type="domain" description="Cell envelope-related transcriptional attenuator" evidence="4">
    <location>
        <begin position="168"/>
        <end position="309"/>
    </location>
</feature>
<dbReference type="NCBIfam" id="TIGR00350">
    <property type="entry name" value="lytR_cpsA_psr"/>
    <property type="match status" value="1"/>
</dbReference>
<keyword evidence="3" id="KW-0472">Membrane</keyword>
<dbReference type="InterPro" id="IPR004474">
    <property type="entry name" value="LytR_CpsA_psr"/>
</dbReference>
<comment type="similarity">
    <text evidence="1">Belongs to the LytR/CpsA/Psr (LCP) family.</text>
</comment>
<evidence type="ECO:0000259" key="4">
    <source>
        <dbReference type="Pfam" id="PF03816"/>
    </source>
</evidence>
<evidence type="ECO:0000256" key="3">
    <source>
        <dbReference type="SAM" id="Phobius"/>
    </source>
</evidence>
<evidence type="ECO:0000256" key="2">
    <source>
        <dbReference type="SAM" id="MobiDB-lite"/>
    </source>
</evidence>
<gene>
    <name evidence="5" type="ORF">ISG29_09040</name>
</gene>
<evidence type="ECO:0000313" key="5">
    <source>
        <dbReference type="EMBL" id="MBF4161837.1"/>
    </source>
</evidence>
<feature type="transmembrane region" description="Helical" evidence="3">
    <location>
        <begin position="97"/>
        <end position="117"/>
    </location>
</feature>
<feature type="compositionally biased region" description="Low complexity" evidence="2">
    <location>
        <begin position="47"/>
        <end position="59"/>
    </location>
</feature>
<keyword evidence="3" id="KW-1133">Transmembrane helix</keyword>
<dbReference type="AlphaFoldDB" id="A0A930V158"/>
<keyword evidence="6" id="KW-1185">Reference proteome</keyword>
<evidence type="ECO:0000256" key="1">
    <source>
        <dbReference type="ARBA" id="ARBA00006068"/>
    </source>
</evidence>
<dbReference type="Pfam" id="PF03816">
    <property type="entry name" value="LytR_cpsA_psr"/>
    <property type="match status" value="1"/>
</dbReference>
<feature type="region of interest" description="Disordered" evidence="2">
    <location>
        <begin position="1"/>
        <end position="85"/>
    </location>
</feature>
<feature type="compositionally biased region" description="Low complexity" evidence="2">
    <location>
        <begin position="1"/>
        <end position="18"/>
    </location>
</feature>
<accession>A0A930V158</accession>
<keyword evidence="3" id="KW-0812">Transmembrane</keyword>
<sequence length="407" mass="43585">MAQRPPSDSPDNSSGASSDGERYDWLYGQGGAPRRDEGGDDATRMMPTQPRPGTGSSGPSPAPTPAPTPRPAPTPSQPGTTYRSSRRGFRPRFRVRYLLLVLLAYIVFLVAVPVYAWTKVDEVAFEPSGKRPDDQPGTTYLLVGSDSRAGLSKEQRKQYGTGNAVGQRTDTIMLLHTGSGPNLLLSIPRDSLVEVPGHGTTKINAAYAFGGPKLLTKTVEQDTGIKIDEYVEIGLGGFVDVVDAVGGITICPQQAMVDKLANLDVKKGCQEADGTTALAYARSRHTYATGDIQRAQAQREVVSQVGSKAISPWSLLPWRYWNLNMAATGFVTFGKGMNPARAAMFAMAMTHVNGENGLTCSVPISDLAVHWDAERAPQMFKAIINDDTDRIGKNLCSPSGLPSSVTG</sequence>
<dbReference type="InterPro" id="IPR050922">
    <property type="entry name" value="LytR/CpsA/Psr_CW_biosynth"/>
</dbReference>
<dbReference type="PANTHER" id="PTHR33392">
    <property type="entry name" value="POLYISOPRENYL-TEICHOIC ACID--PEPTIDOGLYCAN TEICHOIC ACID TRANSFERASE TAGU"/>
    <property type="match status" value="1"/>
</dbReference>
<name>A0A930V158_9ACTN</name>
<protein>
    <submittedName>
        <fullName evidence="5">LCP family protein</fullName>
    </submittedName>
</protein>
<reference evidence="5" key="1">
    <citation type="submission" date="2020-11" db="EMBL/GenBank/DDBJ databases">
        <title>Nocardioides sp. CBS4Y-1, whole genome shotgun sequence.</title>
        <authorList>
            <person name="Tuo L."/>
        </authorList>
    </citation>
    <scope>NUCLEOTIDE SEQUENCE</scope>
    <source>
        <strain evidence="5">CBS4Y-1</strain>
    </source>
</reference>
<feature type="compositionally biased region" description="Pro residues" evidence="2">
    <location>
        <begin position="60"/>
        <end position="76"/>
    </location>
</feature>
<dbReference type="PANTHER" id="PTHR33392:SF6">
    <property type="entry name" value="POLYISOPRENYL-TEICHOIC ACID--PEPTIDOGLYCAN TEICHOIC ACID TRANSFERASE TAGU"/>
    <property type="match status" value="1"/>
</dbReference>
<organism evidence="5 6">
    <name type="scientific">Nocardioides acrostichi</name>
    <dbReference type="NCBI Taxonomy" id="2784339"/>
    <lineage>
        <taxon>Bacteria</taxon>
        <taxon>Bacillati</taxon>
        <taxon>Actinomycetota</taxon>
        <taxon>Actinomycetes</taxon>
        <taxon>Propionibacteriales</taxon>
        <taxon>Nocardioidaceae</taxon>
        <taxon>Nocardioides</taxon>
    </lineage>
</organism>
<proteinExistence type="inferred from homology"/>
<dbReference type="Gene3D" id="3.40.630.190">
    <property type="entry name" value="LCP protein"/>
    <property type="match status" value="1"/>
</dbReference>
<dbReference type="RefSeq" id="WP_194503090.1">
    <property type="nucleotide sequence ID" value="NZ_JADIVZ010000003.1"/>
</dbReference>
<dbReference type="EMBL" id="JADIVZ010000003">
    <property type="protein sequence ID" value="MBF4161837.1"/>
    <property type="molecule type" value="Genomic_DNA"/>
</dbReference>
<evidence type="ECO:0000313" key="6">
    <source>
        <dbReference type="Proteomes" id="UP000656804"/>
    </source>
</evidence>
<comment type="caution">
    <text evidence="5">The sequence shown here is derived from an EMBL/GenBank/DDBJ whole genome shotgun (WGS) entry which is preliminary data.</text>
</comment>
<dbReference type="Proteomes" id="UP000656804">
    <property type="component" value="Unassembled WGS sequence"/>
</dbReference>
<feature type="compositionally biased region" description="Basic and acidic residues" evidence="2">
    <location>
        <begin position="33"/>
        <end position="43"/>
    </location>
</feature>